<feature type="short sequence motif" description="'KMSKS' region" evidence="7">
    <location>
        <begin position="257"/>
        <end position="261"/>
    </location>
</feature>
<reference evidence="11" key="2">
    <citation type="journal article" date="2023" name="Front. Microbiol.">
        <title>Ralstonia chuxiongensis sp. nov., Ralstonia mojiangensis sp. nov., and Ralstonia soli sp. nov., isolated from tobacco fields, are three novel species in the family Burkholderiaceae.</title>
        <authorList>
            <person name="Lu C.H."/>
            <person name="Zhang Y.Y."/>
            <person name="Jiang N."/>
            <person name="Chen W."/>
            <person name="Shao X."/>
            <person name="Zhao Z.M."/>
            <person name="Lu W.L."/>
            <person name="Hu X."/>
            <person name="Xi Y.X."/>
            <person name="Zou S.Y."/>
            <person name="Wei Q.J."/>
            <person name="Lin Z.L."/>
            <person name="Gong L."/>
            <person name="Gai X.T."/>
            <person name="Zhang L.Q."/>
            <person name="Li J.Y."/>
            <person name="Jin Y."/>
            <person name="Xia Z.Y."/>
        </authorList>
    </citation>
    <scope>NUCLEOTIDE SEQUENCE</scope>
    <source>
        <strain evidence="11">21MJYT02-11</strain>
    </source>
</reference>
<dbReference type="RefSeq" id="WP_252684514.1">
    <property type="nucleotide sequence ID" value="NZ_JAMXHT010000010.1"/>
</dbReference>
<keyword evidence="1 7" id="KW-0436">Ligase</keyword>
<keyword evidence="8" id="KW-0648">Protein biosynthesis</keyword>
<dbReference type="HAMAP" id="MF_01428">
    <property type="entry name" value="Glu_Q_tRNA_synth"/>
    <property type="match status" value="1"/>
</dbReference>
<evidence type="ECO:0000256" key="9">
    <source>
        <dbReference type="SAM" id="MobiDB-lite"/>
    </source>
</evidence>
<keyword evidence="12" id="KW-1185">Reference proteome</keyword>
<keyword evidence="5 7" id="KW-0067">ATP-binding</keyword>
<feature type="binding site" evidence="7">
    <location>
        <position position="114"/>
    </location>
    <ligand>
        <name>Zn(2+)</name>
        <dbReference type="ChEBI" id="CHEBI:29105"/>
    </ligand>
</feature>
<feature type="binding site" evidence="7">
    <location>
        <position position="116"/>
    </location>
    <ligand>
        <name>Zn(2+)</name>
        <dbReference type="ChEBI" id="CHEBI:29105"/>
    </ligand>
</feature>
<organism evidence="11 12">
    <name type="scientific">Ralstonia soli</name>
    <dbReference type="NCBI Taxonomy" id="2953896"/>
    <lineage>
        <taxon>Bacteria</taxon>
        <taxon>Pseudomonadati</taxon>
        <taxon>Pseudomonadota</taxon>
        <taxon>Betaproteobacteria</taxon>
        <taxon>Burkholderiales</taxon>
        <taxon>Burkholderiaceae</taxon>
        <taxon>Ralstonia</taxon>
    </lineage>
</organism>
<gene>
    <name evidence="11" type="primary">gluQRS</name>
    <name evidence="7" type="synonym">gluQ</name>
    <name evidence="11" type="ORF">NG900_24095</name>
</gene>
<feature type="binding site" evidence="7">
    <location>
        <position position="201"/>
    </location>
    <ligand>
        <name>L-glutamate</name>
        <dbReference type="ChEBI" id="CHEBI:29985"/>
    </ligand>
</feature>
<feature type="binding site" evidence="7">
    <location>
        <position position="219"/>
    </location>
    <ligand>
        <name>L-glutamate</name>
        <dbReference type="ChEBI" id="CHEBI:29985"/>
    </ligand>
</feature>
<evidence type="ECO:0000256" key="4">
    <source>
        <dbReference type="ARBA" id="ARBA00022833"/>
    </source>
</evidence>
<keyword evidence="4 7" id="KW-0862">Zinc</keyword>
<evidence type="ECO:0000256" key="6">
    <source>
        <dbReference type="ARBA" id="ARBA00023146"/>
    </source>
</evidence>
<keyword evidence="3 7" id="KW-0547">Nucleotide-binding</keyword>
<evidence type="ECO:0000313" key="12">
    <source>
        <dbReference type="Proteomes" id="UP001162811"/>
    </source>
</evidence>
<evidence type="ECO:0000256" key="8">
    <source>
        <dbReference type="RuleBase" id="RU363037"/>
    </source>
</evidence>
<proteinExistence type="inferred from homology"/>
<feature type="binding site" evidence="7">
    <location>
        <position position="58"/>
    </location>
    <ligand>
        <name>L-glutamate</name>
        <dbReference type="ChEBI" id="CHEBI:29985"/>
    </ligand>
</feature>
<feature type="compositionally biased region" description="Polar residues" evidence="9">
    <location>
        <begin position="1"/>
        <end position="15"/>
    </location>
</feature>
<keyword evidence="6 7" id="KW-0030">Aminoacyl-tRNA synthetase</keyword>
<dbReference type="Gene3D" id="3.40.50.620">
    <property type="entry name" value="HUPs"/>
    <property type="match status" value="1"/>
</dbReference>
<dbReference type="InterPro" id="IPR000924">
    <property type="entry name" value="Glu/Gln-tRNA-synth"/>
</dbReference>
<name>A0ABT1ASD6_9RALS</name>
<feature type="binding site" evidence="7">
    <location>
        <position position="260"/>
    </location>
    <ligand>
        <name>ATP</name>
        <dbReference type="ChEBI" id="CHEBI:30616"/>
    </ligand>
</feature>
<sequence>MSQANLEFPESTSASRGPYRGRFAPSPTGPLHIGSLVTALASWLDARVHGGTWLVRIEDIDFQRNVPGADRDILATLEALQLIPDEAPQWQSTHLSRFEQALEQLQAVGSLYPCGCTRREIADSVTTIDANGRLRHQTLIYPGTCRNGLNGRQPRAWRVRVPDADAATVCFNDRWQGTQCQNLAETVGDFVLKRADGMWAYQIAVVVDDATQGITDVVRGADLLDSTPRQIYLQQLLGLPAVRYLHVPVVVNADGEKLSKQTGARAINRSQPLTALIEAARHLGLEIRAGEMETFYREAVPAWANRVARLTPAARML</sequence>
<dbReference type="InterPro" id="IPR020058">
    <property type="entry name" value="Glu/Gln-tRNA-synth_Ib_cat-dom"/>
</dbReference>
<comment type="function">
    <text evidence="7">Catalyzes the tRNA-independent activation of glutamate in presence of ATP and the subsequent transfer of glutamate onto a tRNA(Asp). Glutamate is transferred on the 2-amino-5-(4,5-dihydroxy-2-cyclopenten-1-yl) moiety of the queuosine in the wobble position of the QUC anticodon.</text>
</comment>
<dbReference type="InterPro" id="IPR022380">
    <property type="entry name" value="Glu-Q_tRNA(Asp)_Synthase"/>
</dbReference>
<evidence type="ECO:0000256" key="3">
    <source>
        <dbReference type="ARBA" id="ARBA00022741"/>
    </source>
</evidence>
<dbReference type="GO" id="GO:0016874">
    <property type="term" value="F:ligase activity"/>
    <property type="evidence" value="ECO:0007669"/>
    <property type="project" value="UniProtKB-KW"/>
</dbReference>
<comment type="similarity">
    <text evidence="7">Belongs to the class-I aminoacyl-tRNA synthetase family. GluQ subfamily.</text>
</comment>
<dbReference type="PANTHER" id="PTHR43311">
    <property type="entry name" value="GLUTAMATE--TRNA LIGASE"/>
    <property type="match status" value="1"/>
</dbReference>
<dbReference type="NCBIfam" id="NF004315">
    <property type="entry name" value="PRK05710.1-4"/>
    <property type="match status" value="1"/>
</dbReference>
<dbReference type="SUPFAM" id="SSF52374">
    <property type="entry name" value="Nucleotidylyl transferase"/>
    <property type="match status" value="1"/>
</dbReference>
<accession>A0ABT1ASD6</accession>
<evidence type="ECO:0000256" key="7">
    <source>
        <dbReference type="HAMAP-Rule" id="MF_01428"/>
    </source>
</evidence>
<feature type="domain" description="Glutamyl/glutaminyl-tRNA synthetase class Ib catalytic" evidence="10">
    <location>
        <begin position="20"/>
        <end position="269"/>
    </location>
</feature>
<dbReference type="NCBIfam" id="NF004313">
    <property type="entry name" value="PRK05710.1-2"/>
    <property type="match status" value="1"/>
</dbReference>
<dbReference type="InterPro" id="IPR049940">
    <property type="entry name" value="GluQ/Sye"/>
</dbReference>
<feature type="short sequence motif" description="'HIGH' region" evidence="7">
    <location>
        <begin position="25"/>
        <end position="35"/>
    </location>
</feature>
<dbReference type="NCBIfam" id="TIGR03838">
    <property type="entry name" value="queuosine_YadB"/>
    <property type="match status" value="1"/>
</dbReference>
<dbReference type="Pfam" id="PF00749">
    <property type="entry name" value="tRNA-synt_1c"/>
    <property type="match status" value="1"/>
</dbReference>
<dbReference type="NCBIfam" id="NF004314">
    <property type="entry name" value="PRK05710.1-3"/>
    <property type="match status" value="1"/>
</dbReference>
<reference evidence="11" key="1">
    <citation type="submission" date="2022-06" db="EMBL/GenBank/DDBJ databases">
        <authorList>
            <person name="Lu C.-H."/>
        </authorList>
    </citation>
    <scope>NUCLEOTIDE SEQUENCE</scope>
    <source>
        <strain evidence="11">21MJYT02-11</strain>
    </source>
</reference>
<feature type="region of interest" description="Disordered" evidence="9">
    <location>
        <begin position="1"/>
        <end position="23"/>
    </location>
</feature>
<evidence type="ECO:0000256" key="2">
    <source>
        <dbReference type="ARBA" id="ARBA00022723"/>
    </source>
</evidence>
<dbReference type="PRINTS" id="PR00987">
    <property type="entry name" value="TRNASYNTHGLU"/>
</dbReference>
<evidence type="ECO:0000256" key="1">
    <source>
        <dbReference type="ARBA" id="ARBA00022598"/>
    </source>
</evidence>
<evidence type="ECO:0000256" key="5">
    <source>
        <dbReference type="ARBA" id="ARBA00022840"/>
    </source>
</evidence>
<dbReference type="InterPro" id="IPR014729">
    <property type="entry name" value="Rossmann-like_a/b/a_fold"/>
</dbReference>
<feature type="binding site" evidence="7">
    <location>
        <position position="145"/>
    </location>
    <ligand>
        <name>Zn(2+)</name>
        <dbReference type="ChEBI" id="CHEBI:29105"/>
    </ligand>
</feature>
<dbReference type="PANTHER" id="PTHR43311:SF1">
    <property type="entry name" value="GLUTAMYL-Q TRNA(ASP) SYNTHETASE"/>
    <property type="match status" value="1"/>
</dbReference>
<dbReference type="EC" id="6.1.1.-" evidence="7"/>
<dbReference type="Proteomes" id="UP001162811">
    <property type="component" value="Unassembled WGS sequence"/>
</dbReference>
<feature type="binding site" evidence="7">
    <location>
        <position position="141"/>
    </location>
    <ligand>
        <name>Zn(2+)</name>
        <dbReference type="ChEBI" id="CHEBI:29105"/>
    </ligand>
</feature>
<comment type="cofactor">
    <cofactor evidence="7">
        <name>Zn(2+)</name>
        <dbReference type="ChEBI" id="CHEBI:29105"/>
    </cofactor>
    <text evidence="7">Binds 1 zinc ion per subunit.</text>
</comment>
<evidence type="ECO:0000313" key="11">
    <source>
        <dbReference type="EMBL" id="MCO5401295.1"/>
    </source>
</evidence>
<feature type="binding site" evidence="7">
    <location>
        <begin position="22"/>
        <end position="26"/>
    </location>
    <ligand>
        <name>L-glutamate</name>
        <dbReference type="ChEBI" id="CHEBI:29985"/>
    </ligand>
</feature>
<dbReference type="EMBL" id="JAMXHT010000010">
    <property type="protein sequence ID" value="MCO5401295.1"/>
    <property type="molecule type" value="Genomic_DNA"/>
</dbReference>
<comment type="caution">
    <text evidence="11">The sequence shown here is derived from an EMBL/GenBank/DDBJ whole genome shotgun (WGS) entry which is preliminary data.</text>
</comment>
<evidence type="ECO:0000259" key="10">
    <source>
        <dbReference type="Pfam" id="PF00749"/>
    </source>
</evidence>
<protein>
    <recommendedName>
        <fullName evidence="7">Glutamyl-Q tRNA(Asp) synthetase</fullName>
        <shortName evidence="7">Glu-Q-RSs</shortName>
        <ecNumber evidence="7">6.1.1.-</ecNumber>
    </recommendedName>
</protein>
<keyword evidence="2 7" id="KW-0479">Metal-binding</keyword>